<dbReference type="Proteomes" id="UP000236621">
    <property type="component" value="Unassembled WGS sequence"/>
</dbReference>
<dbReference type="Gene3D" id="3.40.50.300">
    <property type="entry name" value="P-loop containing nucleotide triphosphate hydrolases"/>
    <property type="match status" value="1"/>
</dbReference>
<accession>A0A2K3QC29</accession>
<keyword evidence="4" id="KW-1185">Reference proteome</keyword>
<reference evidence="3 4" key="1">
    <citation type="submission" date="2017-08" db="EMBL/GenBank/DDBJ databases">
        <title>Harnessing the power of phylogenomics to disentangle the directionality and signatures of interkingdom host jumping in the parasitic fungal genus Tolypocladium.</title>
        <authorList>
            <person name="Quandt C.A."/>
            <person name="Patterson W."/>
            <person name="Spatafora J.W."/>
        </authorList>
    </citation>
    <scope>NUCLEOTIDE SEQUENCE [LARGE SCALE GENOMIC DNA]</scope>
    <source>
        <strain evidence="3 4">CBS 113982</strain>
    </source>
</reference>
<feature type="region of interest" description="Disordered" evidence="1">
    <location>
        <begin position="1"/>
        <end position="23"/>
    </location>
</feature>
<organism evidence="3 4">
    <name type="scientific">Tolypocladium capitatum</name>
    <dbReference type="NCBI Taxonomy" id="45235"/>
    <lineage>
        <taxon>Eukaryota</taxon>
        <taxon>Fungi</taxon>
        <taxon>Dikarya</taxon>
        <taxon>Ascomycota</taxon>
        <taxon>Pezizomycotina</taxon>
        <taxon>Sordariomycetes</taxon>
        <taxon>Hypocreomycetidae</taxon>
        <taxon>Hypocreales</taxon>
        <taxon>Ophiocordycipitaceae</taxon>
        <taxon>Tolypocladium</taxon>
    </lineage>
</organism>
<evidence type="ECO:0000256" key="1">
    <source>
        <dbReference type="SAM" id="MobiDB-lite"/>
    </source>
</evidence>
<dbReference type="InterPro" id="IPR027417">
    <property type="entry name" value="P-loop_NTPase"/>
</dbReference>
<name>A0A2K3QC29_9HYPO</name>
<evidence type="ECO:0000313" key="3">
    <source>
        <dbReference type="EMBL" id="PNY25096.1"/>
    </source>
</evidence>
<dbReference type="Pfam" id="PF12770">
    <property type="entry name" value="CHAT"/>
    <property type="match status" value="1"/>
</dbReference>
<protein>
    <recommendedName>
        <fullName evidence="2">CHAT domain-containing protein</fullName>
    </recommendedName>
</protein>
<gene>
    <name evidence="3" type="ORF">TCAP_04952</name>
</gene>
<comment type="caution">
    <text evidence="3">The sequence shown here is derived from an EMBL/GenBank/DDBJ whole genome shotgun (WGS) entry which is preliminary data.</text>
</comment>
<proteinExistence type="predicted"/>
<dbReference type="STRING" id="45235.A0A2K3QC29"/>
<dbReference type="EMBL" id="NRSZ01000806">
    <property type="protein sequence ID" value="PNY25096.1"/>
    <property type="molecule type" value="Genomic_DNA"/>
</dbReference>
<dbReference type="OrthoDB" id="5301473at2759"/>
<feature type="domain" description="CHAT" evidence="2">
    <location>
        <begin position="126"/>
        <end position="382"/>
    </location>
</feature>
<sequence>MDDAQERHLTIVQASSGSGNDEEGFTVQVALDGESVRGPLKLRDPFSQDEHAHLRWYLEQYAAQEPFESDKAHAVAASIDGYARELHRQLDLGGLFQKRDPLVDEGHSLVIDVCEGAVDGERSSASLQALNWELLEQLDLWSGVFKQVTVRRFSSQAPESHGHVLASSTQVSQSVNVLVVVARNTQINPTAYQDVHPFASLDVLLDMQKALRQSPEAPRLNVEVVRPGTFDSFKRHLRASTDSRGAGFYHFVHLDMHGSVARRRLAGGNSVETAWLHFASPESSAKPKPVPADSVAKVLVEHGITCAILNACESARADHGLQANLAMTFLHKGVSNILAMSYKFPSSAIDPFFSSFYEALLCRGLPISAAATESRRNLKEQAVRKGRFGLELQVQDWFIPVSYLSNQDVSFRNSRQANQVATASPIARSIATKDRHFIGRDYDLLRLEEVVRESSVVLVHGFAGVGKTEFVKYAFDLWKSTQFFDKFSVVDMLECLAAADDNSNRVTSEVAKDLEVPMSYLEAEVSGTDEPLPDWRNAIVLLDGIQEIFNKTFTGGLGAVVEAIMSLLRKLTDPGGPNKTGRKVTFILTSRLGKHWWEDRCPQPLIAPEYFELAGLELSAAITFAESVLRRSGFSPAKRSSRDVDFLVHIVNLLQRIPLAIKLALPKFTGTQAPLEETFKAILVGDIDLNYGFLTARADYSFIFILKTVYERFNEYQDSLCALADFWVEGPLRLHHYLHKMAAYSGISRVDKMDTMVAALNELGAWRVSEHDQVEWLHPLFTLYLRQRRQRHGYRGAPLWARGIMKVADFLGSKKRADPFGSTASLRIEIPWHFVSAVGGLGEANFKVDILMSGVTGMDAPKSAETMRRSLFNVLSALDMICRPDSTIPMALWPRDYIAYFLPPSQLALSPPEQEILTGYIEALLDVFQEKVGGFAVHPELHVFMFNMLVHLLSQSVLDKMGSKTKAEQLVTRALAIVDATEAKYGPIREEEAMWKAMIYRFQAIFLLLQQDEAGADAAWDKMKTVELECFGPSAFQDSTFDSSTASQPPPLNSIQDLMGGQTTGKFRKAVASWVPVRHAAWPMIKEQVLGRGDSRPAVRGLCTPGLEGAFENMVGAQHEAGWTGFERWHRYFPPRSDLDGYMRRAEDPTEFLQQLEDGLGRGDWKVAAAAHAELAKKAGAAMKVDHVLFHLKQLADILADADPQGQMGRQVKAAVGMIELGLGVMQRGVVSDADCLKVVDTMQEAGLDIEEVYRAQGLPPEFALQIVAAAERARNPVRSLDENLMRILEAAMERAVMERAVMEHTALEEENGKV</sequence>
<dbReference type="SUPFAM" id="SSF52540">
    <property type="entry name" value="P-loop containing nucleoside triphosphate hydrolases"/>
    <property type="match status" value="1"/>
</dbReference>
<evidence type="ECO:0000259" key="2">
    <source>
        <dbReference type="Pfam" id="PF12770"/>
    </source>
</evidence>
<evidence type="ECO:0000313" key="4">
    <source>
        <dbReference type="Proteomes" id="UP000236621"/>
    </source>
</evidence>
<dbReference type="InterPro" id="IPR024983">
    <property type="entry name" value="CHAT_dom"/>
</dbReference>